<dbReference type="Pfam" id="PF14559">
    <property type="entry name" value="TPR_19"/>
    <property type="match status" value="2"/>
</dbReference>
<name>A0ABN6LCT0_9BACT</name>
<dbReference type="PANTHER" id="PTHR44858:SF1">
    <property type="entry name" value="UDP-N-ACETYLGLUCOSAMINE--PEPTIDE N-ACETYLGLUCOSAMINYLTRANSFERASE SPINDLY-RELATED"/>
    <property type="match status" value="1"/>
</dbReference>
<proteinExistence type="predicted"/>
<dbReference type="SUPFAM" id="SSF48452">
    <property type="entry name" value="TPR-like"/>
    <property type="match status" value="2"/>
</dbReference>
<evidence type="ECO:0000313" key="5">
    <source>
        <dbReference type="Proteomes" id="UP001354989"/>
    </source>
</evidence>
<dbReference type="PANTHER" id="PTHR44858">
    <property type="entry name" value="TETRATRICOPEPTIDE REPEAT PROTEIN 6"/>
    <property type="match status" value="1"/>
</dbReference>
<feature type="repeat" description="TPR" evidence="3">
    <location>
        <begin position="222"/>
        <end position="255"/>
    </location>
</feature>
<evidence type="ECO:0000256" key="2">
    <source>
        <dbReference type="ARBA" id="ARBA00022803"/>
    </source>
</evidence>
<feature type="repeat" description="TPR" evidence="3">
    <location>
        <begin position="188"/>
        <end position="221"/>
    </location>
</feature>
<feature type="repeat" description="TPR" evidence="3">
    <location>
        <begin position="256"/>
        <end position="289"/>
    </location>
</feature>
<sequence>MPIFQQQYQQPLPKGSAPQPLNLIHFMNRYLFLLFISVLLSSCGLFDKEQRRDQLFLKGKLALQAGESGKAEKYFSQAIDFDPQFVEALNNRGVARRQQGKTGEAIDDFSQALALDPNFTGAYYNRSQAYLDYKEYYQSLRDIRQVEKVHADTLPVFFTKGLIYMQLHQYEQSLKAFNTAIQKSPENIELWVNRASCYYYAGQYVQARNDVDHLLEIAPNYAYAYNVLGLIESAEEHFHKAISAYNEAVKLKSGEPYFLNNRAYAYIRLGDLGPAQTDLNRSIQLDPYNQWAYRNRARLYIEKKNFAKAITLLERVYAKDKNIPLTTNYLSYAYAQSGDLSKACEWWQKYEAADEVLKGEFPEPECR</sequence>
<dbReference type="Pfam" id="PF00515">
    <property type="entry name" value="TPR_1"/>
    <property type="match status" value="1"/>
</dbReference>
<dbReference type="PROSITE" id="PS50293">
    <property type="entry name" value="TPR_REGION"/>
    <property type="match status" value="1"/>
</dbReference>
<dbReference type="InterPro" id="IPR050498">
    <property type="entry name" value="Ycf3"/>
</dbReference>
<feature type="repeat" description="TPR" evidence="3">
    <location>
        <begin position="154"/>
        <end position="187"/>
    </location>
</feature>
<keyword evidence="1" id="KW-0677">Repeat</keyword>
<protein>
    <recommendedName>
        <fullName evidence="6">Tetratricopeptide repeat protein</fullName>
    </recommendedName>
</protein>
<dbReference type="EMBL" id="AP025292">
    <property type="protein sequence ID" value="BDC99111.1"/>
    <property type="molecule type" value="Genomic_DNA"/>
</dbReference>
<dbReference type="InterPro" id="IPR011990">
    <property type="entry name" value="TPR-like_helical_dom_sf"/>
</dbReference>
<dbReference type="InterPro" id="IPR019734">
    <property type="entry name" value="TPR_rpt"/>
</dbReference>
<feature type="repeat" description="TPR" evidence="3">
    <location>
        <begin position="52"/>
        <end position="85"/>
    </location>
</feature>
<accession>A0ABN6LCT0</accession>
<dbReference type="SMART" id="SM00028">
    <property type="entry name" value="TPR"/>
    <property type="match status" value="8"/>
</dbReference>
<keyword evidence="2 3" id="KW-0802">TPR repeat</keyword>
<gene>
    <name evidence="4" type="ORF">PEPS_13920</name>
</gene>
<evidence type="ECO:0000313" key="4">
    <source>
        <dbReference type="EMBL" id="BDC99111.1"/>
    </source>
</evidence>
<dbReference type="Gene3D" id="1.25.40.10">
    <property type="entry name" value="Tetratricopeptide repeat domain"/>
    <property type="match status" value="3"/>
</dbReference>
<dbReference type="Pfam" id="PF13181">
    <property type="entry name" value="TPR_8"/>
    <property type="match status" value="1"/>
</dbReference>
<reference evidence="4 5" key="1">
    <citation type="submission" date="2021-12" db="EMBL/GenBank/DDBJ databases">
        <title>Genome sequencing of bacteria with rrn-lacking chromosome and rrn-plasmid.</title>
        <authorList>
            <person name="Anda M."/>
            <person name="Iwasaki W."/>
        </authorList>
    </citation>
    <scope>NUCLEOTIDE SEQUENCE [LARGE SCALE GENOMIC DNA]</scope>
    <source>
        <strain evidence="4 5">NBRC 101262</strain>
    </source>
</reference>
<evidence type="ECO:0008006" key="6">
    <source>
        <dbReference type="Google" id="ProtNLM"/>
    </source>
</evidence>
<evidence type="ECO:0000256" key="1">
    <source>
        <dbReference type="ARBA" id="ARBA00022737"/>
    </source>
</evidence>
<dbReference type="PROSITE" id="PS50005">
    <property type="entry name" value="TPR"/>
    <property type="match status" value="6"/>
</dbReference>
<keyword evidence="5" id="KW-1185">Reference proteome</keyword>
<evidence type="ECO:0000256" key="3">
    <source>
        <dbReference type="PROSITE-ProRule" id="PRU00339"/>
    </source>
</evidence>
<dbReference type="Proteomes" id="UP001354989">
    <property type="component" value="Chromosome"/>
</dbReference>
<organism evidence="4 5">
    <name type="scientific">Persicobacter psychrovividus</name>
    <dbReference type="NCBI Taxonomy" id="387638"/>
    <lineage>
        <taxon>Bacteria</taxon>
        <taxon>Pseudomonadati</taxon>
        <taxon>Bacteroidota</taxon>
        <taxon>Cytophagia</taxon>
        <taxon>Cytophagales</taxon>
        <taxon>Persicobacteraceae</taxon>
        <taxon>Persicobacter</taxon>
    </lineage>
</organism>
<feature type="repeat" description="TPR" evidence="3">
    <location>
        <begin position="86"/>
        <end position="119"/>
    </location>
</feature>